<proteinExistence type="predicted"/>
<comment type="caution">
    <text evidence="1">The sequence shown here is derived from an EMBL/GenBank/DDBJ whole genome shotgun (WGS) entry which is preliminary data.</text>
</comment>
<gene>
    <name evidence="1" type="ORF">SPELUC_LOCUS17563</name>
</gene>
<feature type="non-terminal residue" evidence="1">
    <location>
        <position position="77"/>
    </location>
</feature>
<keyword evidence="2" id="KW-1185">Reference proteome</keyword>
<dbReference type="Proteomes" id="UP000789366">
    <property type="component" value="Unassembled WGS sequence"/>
</dbReference>
<protein>
    <submittedName>
        <fullName evidence="1">3521_t:CDS:1</fullName>
    </submittedName>
</protein>
<evidence type="ECO:0000313" key="2">
    <source>
        <dbReference type="Proteomes" id="UP000789366"/>
    </source>
</evidence>
<feature type="non-terminal residue" evidence="1">
    <location>
        <position position="1"/>
    </location>
</feature>
<sequence length="77" mass="8661">PAFGKEIGKIRPVFILSNNQQNLYSPLVIVLPITSSLDKIYSWEVKINLDHKQGKILTDQITAIDKERLGGKIKISD</sequence>
<accession>A0ACA9RJ69</accession>
<reference evidence="1" key="1">
    <citation type="submission" date="2021-06" db="EMBL/GenBank/DDBJ databases">
        <authorList>
            <person name="Kallberg Y."/>
            <person name="Tangrot J."/>
            <person name="Rosling A."/>
        </authorList>
    </citation>
    <scope>NUCLEOTIDE SEQUENCE</scope>
    <source>
        <strain evidence="1">28 12/20/2015</strain>
    </source>
</reference>
<evidence type="ECO:0000313" key="1">
    <source>
        <dbReference type="EMBL" id="CAG8794973.1"/>
    </source>
</evidence>
<dbReference type="EMBL" id="CAJVPW010073028">
    <property type="protein sequence ID" value="CAG8794973.1"/>
    <property type="molecule type" value="Genomic_DNA"/>
</dbReference>
<name>A0ACA9RJ69_9GLOM</name>
<organism evidence="1 2">
    <name type="scientific">Cetraspora pellucida</name>
    <dbReference type="NCBI Taxonomy" id="1433469"/>
    <lineage>
        <taxon>Eukaryota</taxon>
        <taxon>Fungi</taxon>
        <taxon>Fungi incertae sedis</taxon>
        <taxon>Mucoromycota</taxon>
        <taxon>Glomeromycotina</taxon>
        <taxon>Glomeromycetes</taxon>
        <taxon>Diversisporales</taxon>
        <taxon>Gigasporaceae</taxon>
        <taxon>Cetraspora</taxon>
    </lineage>
</organism>